<dbReference type="Proteomes" id="UP000295197">
    <property type="component" value="Unassembled WGS sequence"/>
</dbReference>
<accession>A0A4R3VYP1</accession>
<keyword evidence="2" id="KW-1185">Reference proteome</keyword>
<evidence type="ECO:0000313" key="2">
    <source>
        <dbReference type="Proteomes" id="UP000295197"/>
    </source>
</evidence>
<dbReference type="RefSeq" id="WP_132776750.1">
    <property type="nucleotide sequence ID" value="NZ_SMBZ01000005.1"/>
</dbReference>
<reference evidence="1 2" key="1">
    <citation type="submission" date="2019-03" db="EMBL/GenBank/DDBJ databases">
        <title>Genomic Encyclopedia of Type Strains, Phase IV (KMG-IV): sequencing the most valuable type-strain genomes for metagenomic binning, comparative biology and taxonomic classification.</title>
        <authorList>
            <person name="Goeker M."/>
        </authorList>
    </citation>
    <scope>NUCLEOTIDE SEQUENCE [LARGE SCALE GENOMIC DNA]</scope>
    <source>
        <strain evidence="1 2">DSM 22362</strain>
    </source>
</reference>
<dbReference type="EMBL" id="SMBZ01000005">
    <property type="protein sequence ID" value="TCV19242.1"/>
    <property type="molecule type" value="Genomic_DNA"/>
</dbReference>
<dbReference type="AlphaFoldDB" id="A0A4R3VYP1"/>
<sequence length="273" mass="32484">MHKFYKDKLRELDNRLEELKVEFDEPIQLAETAVNLILSYLKDIKLYVLGKGFDEEKDEIIFFKKLKPNIVAKLIFYNAIYKIETRKPYGSGKNIKKYIDIELNKLKRFFDNNLEFYKYYRTNSTYLDHKYFLRGKYDIKLSLDTFYFEADHSFSTSHDYKVAKIIANDLIQVYLEDQLNLGHQKNGYDRYSLNWTESKTALTELIYALHSQGAFGNSDIVAIAKTFESTFNISLGDFYHTFMELKSRKINRTKFLDSLRDALIRKMEEQDEI</sequence>
<protein>
    <submittedName>
        <fullName evidence="1">RteC protein</fullName>
    </submittedName>
</protein>
<dbReference type="Pfam" id="PF09357">
    <property type="entry name" value="RteC"/>
    <property type="match status" value="1"/>
</dbReference>
<dbReference type="OrthoDB" id="790983at2"/>
<name>A0A4R3VYP1_9SPHI</name>
<organism evidence="1 2">
    <name type="scientific">Sphingobacterium alimentarium</name>
    <dbReference type="NCBI Taxonomy" id="797292"/>
    <lineage>
        <taxon>Bacteria</taxon>
        <taxon>Pseudomonadati</taxon>
        <taxon>Bacteroidota</taxon>
        <taxon>Sphingobacteriia</taxon>
        <taxon>Sphingobacteriales</taxon>
        <taxon>Sphingobacteriaceae</taxon>
        <taxon>Sphingobacterium</taxon>
    </lineage>
</organism>
<proteinExistence type="predicted"/>
<gene>
    <name evidence="1" type="ORF">EDC17_100551</name>
</gene>
<dbReference type="InterPro" id="IPR018534">
    <property type="entry name" value="Tet_reg_excision_RteC"/>
</dbReference>
<comment type="caution">
    <text evidence="1">The sequence shown here is derived from an EMBL/GenBank/DDBJ whole genome shotgun (WGS) entry which is preliminary data.</text>
</comment>
<evidence type="ECO:0000313" key="1">
    <source>
        <dbReference type="EMBL" id="TCV19242.1"/>
    </source>
</evidence>